<organism evidence="1 2">
    <name type="scientific">Mycena albidolilacea</name>
    <dbReference type="NCBI Taxonomy" id="1033008"/>
    <lineage>
        <taxon>Eukaryota</taxon>
        <taxon>Fungi</taxon>
        <taxon>Dikarya</taxon>
        <taxon>Basidiomycota</taxon>
        <taxon>Agaricomycotina</taxon>
        <taxon>Agaricomycetes</taxon>
        <taxon>Agaricomycetidae</taxon>
        <taxon>Agaricales</taxon>
        <taxon>Marasmiineae</taxon>
        <taxon>Mycenaceae</taxon>
        <taxon>Mycena</taxon>
    </lineage>
</organism>
<keyword evidence="2" id="KW-1185">Reference proteome</keyword>
<dbReference type="AlphaFoldDB" id="A0AAD7A3V6"/>
<protein>
    <submittedName>
        <fullName evidence="1">Uncharacterized protein</fullName>
    </submittedName>
</protein>
<name>A0AAD7A3V6_9AGAR</name>
<reference evidence="1" key="1">
    <citation type="submission" date="2023-03" db="EMBL/GenBank/DDBJ databases">
        <title>Massive genome expansion in bonnet fungi (Mycena s.s.) driven by repeated elements and novel gene families across ecological guilds.</title>
        <authorList>
            <consortium name="Lawrence Berkeley National Laboratory"/>
            <person name="Harder C.B."/>
            <person name="Miyauchi S."/>
            <person name="Viragh M."/>
            <person name="Kuo A."/>
            <person name="Thoen E."/>
            <person name="Andreopoulos B."/>
            <person name="Lu D."/>
            <person name="Skrede I."/>
            <person name="Drula E."/>
            <person name="Henrissat B."/>
            <person name="Morin E."/>
            <person name="Kohler A."/>
            <person name="Barry K."/>
            <person name="LaButti K."/>
            <person name="Morin E."/>
            <person name="Salamov A."/>
            <person name="Lipzen A."/>
            <person name="Mereny Z."/>
            <person name="Hegedus B."/>
            <person name="Baldrian P."/>
            <person name="Stursova M."/>
            <person name="Weitz H."/>
            <person name="Taylor A."/>
            <person name="Grigoriev I.V."/>
            <person name="Nagy L.G."/>
            <person name="Martin F."/>
            <person name="Kauserud H."/>
        </authorList>
    </citation>
    <scope>NUCLEOTIDE SEQUENCE</scope>
    <source>
        <strain evidence="1">CBHHK002</strain>
    </source>
</reference>
<feature type="non-terminal residue" evidence="1">
    <location>
        <position position="87"/>
    </location>
</feature>
<evidence type="ECO:0000313" key="2">
    <source>
        <dbReference type="Proteomes" id="UP001218218"/>
    </source>
</evidence>
<dbReference type="EMBL" id="JARIHO010000016">
    <property type="protein sequence ID" value="KAJ7348994.1"/>
    <property type="molecule type" value="Genomic_DNA"/>
</dbReference>
<gene>
    <name evidence="1" type="ORF">DFH08DRAFT_625441</name>
</gene>
<sequence length="87" mass="9896">LDHLLNTLLHAVLPYYSQKQRCQDLGLEGPDAEVLKRQDIVKRAATIKSEDIQAVGEGQYLVRLQVHPSQFYHVDIEAYTCNCPAYP</sequence>
<evidence type="ECO:0000313" key="1">
    <source>
        <dbReference type="EMBL" id="KAJ7348994.1"/>
    </source>
</evidence>
<dbReference type="Proteomes" id="UP001218218">
    <property type="component" value="Unassembled WGS sequence"/>
</dbReference>
<proteinExistence type="predicted"/>
<comment type="caution">
    <text evidence="1">The sequence shown here is derived from an EMBL/GenBank/DDBJ whole genome shotgun (WGS) entry which is preliminary data.</text>
</comment>
<feature type="non-terminal residue" evidence="1">
    <location>
        <position position="1"/>
    </location>
</feature>
<accession>A0AAD7A3V6</accession>